<proteinExistence type="predicted"/>
<evidence type="ECO:0000259" key="2">
    <source>
        <dbReference type="Pfam" id="PF09335"/>
    </source>
</evidence>
<dbReference type="PANTHER" id="PTHR42709">
    <property type="entry name" value="ALKALINE PHOSPHATASE LIKE PROTEIN"/>
    <property type="match status" value="1"/>
</dbReference>
<dbReference type="AlphaFoldDB" id="A0A1M6M0J5"/>
<reference evidence="3 4" key="1">
    <citation type="submission" date="2016-11" db="EMBL/GenBank/DDBJ databases">
        <authorList>
            <person name="Jaros S."/>
            <person name="Januszkiewicz K."/>
            <person name="Wedrychowicz H."/>
        </authorList>
    </citation>
    <scope>NUCLEOTIDE SEQUENCE [LARGE SCALE GENOMIC DNA]</scope>
    <source>
        <strain evidence="3 4">DSM 27063</strain>
    </source>
</reference>
<feature type="transmembrane region" description="Helical" evidence="1">
    <location>
        <begin position="12"/>
        <end position="29"/>
    </location>
</feature>
<evidence type="ECO:0000313" key="3">
    <source>
        <dbReference type="EMBL" id="SHJ76975.1"/>
    </source>
</evidence>
<dbReference type="EMBL" id="FQZE01000029">
    <property type="protein sequence ID" value="SHJ76975.1"/>
    <property type="molecule type" value="Genomic_DNA"/>
</dbReference>
<dbReference type="InterPro" id="IPR032816">
    <property type="entry name" value="VTT_dom"/>
</dbReference>
<organism evidence="3 4">
    <name type="scientific">Tangfeifania diversioriginum</name>
    <dbReference type="NCBI Taxonomy" id="1168035"/>
    <lineage>
        <taxon>Bacteria</taxon>
        <taxon>Pseudomonadati</taxon>
        <taxon>Bacteroidota</taxon>
        <taxon>Bacteroidia</taxon>
        <taxon>Marinilabiliales</taxon>
        <taxon>Prolixibacteraceae</taxon>
        <taxon>Tangfeifania</taxon>
    </lineage>
</organism>
<dbReference type="STRING" id="1168035.SAMN05444280_12926"/>
<evidence type="ECO:0000313" key="4">
    <source>
        <dbReference type="Proteomes" id="UP000184050"/>
    </source>
</evidence>
<evidence type="ECO:0000256" key="1">
    <source>
        <dbReference type="SAM" id="Phobius"/>
    </source>
</evidence>
<protein>
    <submittedName>
        <fullName evidence="3">SNARE associated Golgi protein</fullName>
    </submittedName>
</protein>
<gene>
    <name evidence="3" type="ORF">SAMN05444280_12926</name>
</gene>
<name>A0A1M6M0J5_9BACT</name>
<feature type="transmembrane region" description="Helical" evidence="1">
    <location>
        <begin position="128"/>
        <end position="148"/>
    </location>
</feature>
<accession>A0A1M6M0J5</accession>
<sequence>MENKKLSIPKIIGVILPLVAAIVIFSLTIGRELYADRTQSIQSFVLIHFSGYLFFLLMPVEMAFVYYLSFFNAAQLIAIALLTATAAQIIDYFIGLSFSGKFIHYFVGEKRIRKAEKNIRKYGMLTVFIFNLFPLSSPIIALVAGMLKFRFRDFLIYSVAGLLIKYLVLSLIF</sequence>
<dbReference type="OrthoDB" id="1121880at2"/>
<dbReference type="RefSeq" id="WP_073172035.1">
    <property type="nucleotide sequence ID" value="NZ_FQZE01000029.1"/>
</dbReference>
<feature type="transmembrane region" description="Helical" evidence="1">
    <location>
        <begin position="154"/>
        <end position="172"/>
    </location>
</feature>
<keyword evidence="1" id="KW-0472">Membrane</keyword>
<dbReference type="InterPro" id="IPR051311">
    <property type="entry name" value="DedA_domain"/>
</dbReference>
<keyword evidence="1" id="KW-1133">Transmembrane helix</keyword>
<dbReference type="Proteomes" id="UP000184050">
    <property type="component" value="Unassembled WGS sequence"/>
</dbReference>
<feature type="domain" description="VTT" evidence="2">
    <location>
        <begin position="60"/>
        <end position="172"/>
    </location>
</feature>
<keyword evidence="1" id="KW-0812">Transmembrane</keyword>
<dbReference type="Pfam" id="PF09335">
    <property type="entry name" value="VTT_dom"/>
    <property type="match status" value="1"/>
</dbReference>
<keyword evidence="4" id="KW-1185">Reference proteome</keyword>